<organism evidence="1">
    <name type="scientific">marine metagenome</name>
    <dbReference type="NCBI Taxonomy" id="408172"/>
    <lineage>
        <taxon>unclassified sequences</taxon>
        <taxon>metagenomes</taxon>
        <taxon>ecological metagenomes</taxon>
    </lineage>
</organism>
<evidence type="ECO:0008006" key="2">
    <source>
        <dbReference type="Google" id="ProtNLM"/>
    </source>
</evidence>
<dbReference type="EMBL" id="UINC01007062">
    <property type="protein sequence ID" value="SVA31201.1"/>
    <property type="molecule type" value="Genomic_DNA"/>
</dbReference>
<dbReference type="AlphaFoldDB" id="A0A381UTY8"/>
<gene>
    <name evidence="1" type="ORF">METZ01_LOCUS84055</name>
</gene>
<proteinExistence type="predicted"/>
<reference evidence="1" key="1">
    <citation type="submission" date="2018-05" db="EMBL/GenBank/DDBJ databases">
        <authorList>
            <person name="Lanie J.A."/>
            <person name="Ng W.-L."/>
            <person name="Kazmierczak K.M."/>
            <person name="Andrzejewski T.M."/>
            <person name="Davidsen T.M."/>
            <person name="Wayne K.J."/>
            <person name="Tettelin H."/>
            <person name="Glass J.I."/>
            <person name="Rusch D."/>
            <person name="Podicherti R."/>
            <person name="Tsui H.-C.T."/>
            <person name="Winkler M.E."/>
        </authorList>
    </citation>
    <scope>NUCLEOTIDE SEQUENCE</scope>
</reference>
<dbReference type="PANTHER" id="PTHR37563:SF2">
    <property type="entry name" value="PHYTANOYL-COA DIOXYGENASE FAMILY PROTEIN (AFU_ORTHOLOGUE AFUA_2G03330)"/>
    <property type="match status" value="1"/>
</dbReference>
<dbReference type="PANTHER" id="PTHR37563">
    <property type="entry name" value="PHYTANOYL-COA DIOXYGENASE FAMILY PROTEIN (AFU_ORTHOLOGUE AFUA_2G03330)"/>
    <property type="match status" value="1"/>
</dbReference>
<dbReference type="InterPro" id="IPR008775">
    <property type="entry name" value="Phytyl_CoA_dOase-like"/>
</dbReference>
<dbReference type="Pfam" id="PF05721">
    <property type="entry name" value="PhyH"/>
    <property type="match status" value="1"/>
</dbReference>
<dbReference type="SUPFAM" id="SSF51197">
    <property type="entry name" value="Clavaminate synthase-like"/>
    <property type="match status" value="1"/>
</dbReference>
<dbReference type="Gene3D" id="2.60.120.620">
    <property type="entry name" value="q2cbj1_9rhob like domain"/>
    <property type="match status" value="1"/>
</dbReference>
<protein>
    <recommendedName>
        <fullName evidence="2">Phytanoyl-CoA dioxygenase</fullName>
    </recommendedName>
</protein>
<evidence type="ECO:0000313" key="1">
    <source>
        <dbReference type="EMBL" id="SVA31201.1"/>
    </source>
</evidence>
<accession>A0A381UTY8</accession>
<dbReference type="InterPro" id="IPR051961">
    <property type="entry name" value="Fungal_Metabolite_Diox"/>
</dbReference>
<name>A0A381UTY8_9ZZZZ</name>
<sequence length="285" mass="31703">MTIRPSGQEIADRALSNTHLLEVVAAIETDGFCVLQQVVPHRILDVLERRMAADTVQLLEFLEANGGNPRAQGHLQQGPPPHSEYVFPEVLINSFAVQVTKKILGEHAFLSFYNGNTNCPGSELQHVHLDGSHIWPHWKIATPISSLVINVPPADCTLENGAIELWPGTHRIPGTYDGGVEDSQLEERRKDTPAVRVTTQKGDLLIRDVRLWHRGVPNDSNEARQMIAMVYVASFMRKSRKLKFQAGCEAALEIGAFDMNAEYTDESIDYLLGPSKVMYKNQAGK</sequence>